<evidence type="ECO:0000313" key="1">
    <source>
        <dbReference type="EMBL" id="KJL32690.1"/>
    </source>
</evidence>
<evidence type="ECO:0000313" key="2">
    <source>
        <dbReference type="Proteomes" id="UP000033740"/>
    </source>
</evidence>
<accession>A0A0F0LK98</accession>
<reference evidence="1 2" key="1">
    <citation type="submission" date="2015-02" db="EMBL/GenBank/DDBJ databases">
        <title>Draft genome sequences of ten Microbacterium spp. with emphasis on heavy metal contaminated environments.</title>
        <authorList>
            <person name="Corretto E."/>
        </authorList>
    </citation>
    <scope>NUCLEOTIDE SEQUENCE [LARGE SCALE GENOMIC DNA]</scope>
    <source>
        <strain evidence="1 2">ARN176</strain>
    </source>
</reference>
<dbReference type="PATRIC" id="fig|582680.6.peg.2534"/>
<sequence length="73" mass="8278">MTAATLHIAAPTFAERTGLRVADAITGHVRRRMERRAERRALAIDLLREQQARKTADPFLLEHALQMIGSRSR</sequence>
<proteinExistence type="predicted"/>
<protein>
    <submittedName>
        <fullName evidence="1">Uncharacterized protein</fullName>
    </submittedName>
</protein>
<dbReference type="EMBL" id="JYIX01000036">
    <property type="protein sequence ID" value="KJL32690.1"/>
    <property type="molecule type" value="Genomic_DNA"/>
</dbReference>
<gene>
    <name evidence="1" type="ORF">RS86_02471</name>
</gene>
<dbReference type="AlphaFoldDB" id="A0A0F0LK98"/>
<dbReference type="RefSeq" id="WP_045272544.1">
    <property type="nucleotide sequence ID" value="NZ_JYIX01000036.1"/>
</dbReference>
<dbReference type="Proteomes" id="UP000033740">
    <property type="component" value="Unassembled WGS sequence"/>
</dbReference>
<organism evidence="1 2">
    <name type="scientific">Microbacterium azadirachtae</name>
    <dbReference type="NCBI Taxonomy" id="582680"/>
    <lineage>
        <taxon>Bacteria</taxon>
        <taxon>Bacillati</taxon>
        <taxon>Actinomycetota</taxon>
        <taxon>Actinomycetes</taxon>
        <taxon>Micrococcales</taxon>
        <taxon>Microbacteriaceae</taxon>
        <taxon>Microbacterium</taxon>
    </lineage>
</organism>
<comment type="caution">
    <text evidence="1">The sequence shown here is derived from an EMBL/GenBank/DDBJ whole genome shotgun (WGS) entry which is preliminary data.</text>
</comment>
<name>A0A0F0LK98_9MICO</name>
<keyword evidence="2" id="KW-1185">Reference proteome</keyword>
<dbReference type="STRING" id="582680.RS86_02471"/>